<sequence>MKKTVLIYRDALLPYSETFIPAQVENFSSYQGFYIGSGRFKGLRCPLPPERTLVLSDQAKVTTNRRFFYLLTGWGYGNWSERLKALSPCLIHTHFATDGIWALPLMSRLKIPLILTCHGHDVTSSNRTNDDLVWLYGEGIWPPVYRNFQKKLFRQAHTCIAVSNFIRSRCIELGCPENKVIVQYIGVDVDHFLPEASICREPIVLFVGRLVKYKGCDDLIRAMAEVQSVMPELELVIIGDGEQRLALEQQSARLLKRYRFLGVQSSAEVKTWMNRSLLMCAPSFLDQRGTCEGLPITILEAQAMQLPVISSIHAGIPEVIIQGETGFLIPEKDWKTLSQYILDLAKSPILRQKFAMAGRKRIEQEFNVKINTAKLECLYDQVLASVP</sequence>
<reference evidence="3 4" key="1">
    <citation type="journal article" date="2014" name="Appl. Environ. Microbiol.">
        <title>Elucidation of insertion elements encoded on plasmids and in vitro construction of shuttle vectors from the toxic cyanobacterium Planktothrix.</title>
        <authorList>
            <person name="Christiansen G."/>
            <person name="Goesmann A."/>
            <person name="Kurmayer R."/>
        </authorList>
    </citation>
    <scope>NUCLEOTIDE SEQUENCE [LARGE SCALE GENOMIC DNA]</scope>
    <source>
        <strain evidence="3 4">NIVA-CYA 126/8</strain>
    </source>
</reference>
<evidence type="ECO:0000259" key="1">
    <source>
        <dbReference type="Pfam" id="PF00534"/>
    </source>
</evidence>
<keyword evidence="3" id="KW-0808">Transferase</keyword>
<name>A0A073CBV3_PLAA1</name>
<dbReference type="EMBL" id="CM002803">
    <property type="protein sequence ID" value="KEI65794.1"/>
    <property type="molecule type" value="Genomic_DNA"/>
</dbReference>
<dbReference type="PANTHER" id="PTHR45947">
    <property type="entry name" value="SULFOQUINOVOSYL TRANSFERASE SQD2"/>
    <property type="match status" value="1"/>
</dbReference>
<feature type="domain" description="Glycosyl transferase family 1" evidence="1">
    <location>
        <begin position="201"/>
        <end position="361"/>
    </location>
</feature>
<dbReference type="RefSeq" id="WP_042151943.1">
    <property type="nucleotide sequence ID" value="NZ_CM002803.1"/>
</dbReference>
<keyword evidence="4" id="KW-1185">Reference proteome</keyword>
<evidence type="ECO:0000259" key="2">
    <source>
        <dbReference type="Pfam" id="PF13439"/>
    </source>
</evidence>
<dbReference type="Gene3D" id="3.40.50.2000">
    <property type="entry name" value="Glycogen Phosphorylase B"/>
    <property type="match status" value="2"/>
</dbReference>
<dbReference type="Proteomes" id="UP000027395">
    <property type="component" value="Chromosome"/>
</dbReference>
<organism evidence="3 4">
    <name type="scientific">Planktothrix agardhii (strain NIVA-CYA 126/8)</name>
    <dbReference type="NCBI Taxonomy" id="388467"/>
    <lineage>
        <taxon>Bacteria</taxon>
        <taxon>Bacillati</taxon>
        <taxon>Cyanobacteriota</taxon>
        <taxon>Cyanophyceae</taxon>
        <taxon>Oscillatoriophycideae</taxon>
        <taxon>Oscillatoriales</taxon>
        <taxon>Microcoleaceae</taxon>
        <taxon>Planktothrix</taxon>
    </lineage>
</organism>
<dbReference type="SUPFAM" id="SSF53756">
    <property type="entry name" value="UDP-Glycosyltransferase/glycogen phosphorylase"/>
    <property type="match status" value="1"/>
</dbReference>
<feature type="domain" description="Glycosyltransferase subfamily 4-like N-terminal" evidence="2">
    <location>
        <begin position="68"/>
        <end position="190"/>
    </location>
</feature>
<dbReference type="Pfam" id="PF00534">
    <property type="entry name" value="Glycos_transf_1"/>
    <property type="match status" value="1"/>
</dbReference>
<accession>A0A073CBV3</accession>
<dbReference type="GO" id="GO:0009011">
    <property type="term" value="F:alpha-1,4-glucan glucosyltransferase (ADP-glucose donor) activity"/>
    <property type="evidence" value="ECO:0007669"/>
    <property type="project" value="UniProtKB-EC"/>
</dbReference>
<dbReference type="eggNOG" id="COG0438">
    <property type="taxonomic scope" value="Bacteria"/>
</dbReference>
<dbReference type="STRING" id="388467.A19Y_0615"/>
<dbReference type="AlphaFoldDB" id="A0A073CBV3"/>
<dbReference type="InterPro" id="IPR050194">
    <property type="entry name" value="Glycosyltransferase_grp1"/>
</dbReference>
<proteinExistence type="predicted"/>
<dbReference type="EC" id="2.4.1.21" evidence="3"/>
<gene>
    <name evidence="3" type="ORF">A19Y_0615</name>
</gene>
<dbReference type="InterPro" id="IPR028098">
    <property type="entry name" value="Glyco_trans_4-like_N"/>
</dbReference>
<dbReference type="PANTHER" id="PTHR45947:SF14">
    <property type="entry name" value="SLL1723 PROTEIN"/>
    <property type="match status" value="1"/>
</dbReference>
<evidence type="ECO:0000313" key="3">
    <source>
        <dbReference type="EMBL" id="KEI65794.1"/>
    </source>
</evidence>
<dbReference type="Pfam" id="PF13439">
    <property type="entry name" value="Glyco_transf_4"/>
    <property type="match status" value="1"/>
</dbReference>
<dbReference type="HOGENOM" id="CLU_009583_2_5_3"/>
<keyword evidence="3" id="KW-0328">Glycosyltransferase</keyword>
<dbReference type="PATRIC" id="fig|388467.6.peg.557"/>
<protein>
    <submittedName>
        <fullName evidence="3">Glycosyl transferase, group 1</fullName>
        <ecNumber evidence="3">2.4.1.21</ecNumber>
    </submittedName>
</protein>
<evidence type="ECO:0000313" key="4">
    <source>
        <dbReference type="Proteomes" id="UP000027395"/>
    </source>
</evidence>
<dbReference type="InterPro" id="IPR001296">
    <property type="entry name" value="Glyco_trans_1"/>
</dbReference>